<sequence length="347" mass="38119">MALGISEAQLLGLFLESVFWGIQLVTYISCLHTIFGDCDGVHAKRKFIAAVSTVFLLMTTLNEGLIVHNTLDAFVYYEGRGGPAARFATFPPVNTVLRAITLGLTTMLGDGVLVWRCWELHQRRWLPVAFPTLLWLTCIALGFAGVITQLTADRTVIATSIEIRHILTSYWVCTFVLNLTTTGTIIWRLWGAEKKAREVGLDRYGTGVHGSKPLQVSGESRSKIMNAIYTVSESGLLFTLSILACLVTHTTLPNALYPASCVLIQAAGIAFNLIIIRTAQRTRQAAAHARSNQQGVSLRNLGSMEESRDSGTNEHKSATRTYTPPKAMGVFVQTSMTSYSDNFKPSR</sequence>
<feature type="region of interest" description="Disordered" evidence="1">
    <location>
        <begin position="287"/>
        <end position="329"/>
    </location>
</feature>
<evidence type="ECO:0000313" key="3">
    <source>
        <dbReference type="EMBL" id="TFL05492.1"/>
    </source>
</evidence>
<proteinExistence type="predicted"/>
<name>A0A5C3QU96_9AGAR</name>
<dbReference type="OrthoDB" id="3346544at2759"/>
<gene>
    <name evidence="3" type="ORF">BDV98DRAFT_589125</name>
</gene>
<keyword evidence="2" id="KW-0472">Membrane</keyword>
<feature type="transmembrane region" description="Helical" evidence="2">
    <location>
        <begin position="125"/>
        <end position="148"/>
    </location>
</feature>
<feature type="transmembrane region" description="Helical" evidence="2">
    <location>
        <begin position="47"/>
        <end position="67"/>
    </location>
</feature>
<keyword evidence="2" id="KW-1133">Transmembrane helix</keyword>
<evidence type="ECO:0000313" key="4">
    <source>
        <dbReference type="Proteomes" id="UP000305067"/>
    </source>
</evidence>
<protein>
    <submittedName>
        <fullName evidence="3">Uncharacterized protein</fullName>
    </submittedName>
</protein>
<organism evidence="3 4">
    <name type="scientific">Pterulicium gracile</name>
    <dbReference type="NCBI Taxonomy" id="1884261"/>
    <lineage>
        <taxon>Eukaryota</taxon>
        <taxon>Fungi</taxon>
        <taxon>Dikarya</taxon>
        <taxon>Basidiomycota</taxon>
        <taxon>Agaricomycotina</taxon>
        <taxon>Agaricomycetes</taxon>
        <taxon>Agaricomycetidae</taxon>
        <taxon>Agaricales</taxon>
        <taxon>Pleurotineae</taxon>
        <taxon>Pterulaceae</taxon>
        <taxon>Pterulicium</taxon>
    </lineage>
</organism>
<evidence type="ECO:0000256" key="2">
    <source>
        <dbReference type="SAM" id="Phobius"/>
    </source>
</evidence>
<feature type="transmembrane region" description="Helical" evidence="2">
    <location>
        <begin position="17"/>
        <end position="35"/>
    </location>
</feature>
<dbReference type="EMBL" id="ML178816">
    <property type="protein sequence ID" value="TFL05492.1"/>
    <property type="molecule type" value="Genomic_DNA"/>
</dbReference>
<evidence type="ECO:0000256" key="1">
    <source>
        <dbReference type="SAM" id="MobiDB-lite"/>
    </source>
</evidence>
<feature type="compositionally biased region" description="Basic and acidic residues" evidence="1">
    <location>
        <begin position="305"/>
        <end position="317"/>
    </location>
</feature>
<feature type="transmembrane region" description="Helical" evidence="2">
    <location>
        <begin position="227"/>
        <end position="249"/>
    </location>
</feature>
<reference evidence="3 4" key="1">
    <citation type="journal article" date="2019" name="Nat. Ecol. Evol.">
        <title>Megaphylogeny resolves global patterns of mushroom evolution.</title>
        <authorList>
            <person name="Varga T."/>
            <person name="Krizsan K."/>
            <person name="Foldi C."/>
            <person name="Dima B."/>
            <person name="Sanchez-Garcia M."/>
            <person name="Sanchez-Ramirez S."/>
            <person name="Szollosi G.J."/>
            <person name="Szarkandi J.G."/>
            <person name="Papp V."/>
            <person name="Albert L."/>
            <person name="Andreopoulos W."/>
            <person name="Angelini C."/>
            <person name="Antonin V."/>
            <person name="Barry K.W."/>
            <person name="Bougher N.L."/>
            <person name="Buchanan P."/>
            <person name="Buyck B."/>
            <person name="Bense V."/>
            <person name="Catcheside P."/>
            <person name="Chovatia M."/>
            <person name="Cooper J."/>
            <person name="Damon W."/>
            <person name="Desjardin D."/>
            <person name="Finy P."/>
            <person name="Geml J."/>
            <person name="Haridas S."/>
            <person name="Hughes K."/>
            <person name="Justo A."/>
            <person name="Karasinski D."/>
            <person name="Kautmanova I."/>
            <person name="Kiss B."/>
            <person name="Kocsube S."/>
            <person name="Kotiranta H."/>
            <person name="LaButti K.M."/>
            <person name="Lechner B.E."/>
            <person name="Liimatainen K."/>
            <person name="Lipzen A."/>
            <person name="Lukacs Z."/>
            <person name="Mihaltcheva S."/>
            <person name="Morgado L.N."/>
            <person name="Niskanen T."/>
            <person name="Noordeloos M.E."/>
            <person name="Ohm R.A."/>
            <person name="Ortiz-Santana B."/>
            <person name="Ovrebo C."/>
            <person name="Racz N."/>
            <person name="Riley R."/>
            <person name="Savchenko A."/>
            <person name="Shiryaev A."/>
            <person name="Soop K."/>
            <person name="Spirin V."/>
            <person name="Szebenyi C."/>
            <person name="Tomsovsky M."/>
            <person name="Tulloss R.E."/>
            <person name="Uehling J."/>
            <person name="Grigoriev I.V."/>
            <person name="Vagvolgyi C."/>
            <person name="Papp T."/>
            <person name="Martin F.M."/>
            <person name="Miettinen O."/>
            <person name="Hibbett D.S."/>
            <person name="Nagy L.G."/>
        </authorList>
    </citation>
    <scope>NUCLEOTIDE SEQUENCE [LARGE SCALE GENOMIC DNA]</scope>
    <source>
        <strain evidence="3 4">CBS 309.79</strain>
    </source>
</reference>
<feature type="transmembrane region" description="Helical" evidence="2">
    <location>
        <begin position="168"/>
        <end position="190"/>
    </location>
</feature>
<dbReference type="AlphaFoldDB" id="A0A5C3QU96"/>
<keyword evidence="2" id="KW-0812">Transmembrane</keyword>
<dbReference type="Proteomes" id="UP000305067">
    <property type="component" value="Unassembled WGS sequence"/>
</dbReference>
<accession>A0A5C3QU96</accession>
<feature type="transmembrane region" description="Helical" evidence="2">
    <location>
        <begin position="96"/>
        <end position="118"/>
    </location>
</feature>
<feature type="transmembrane region" description="Helical" evidence="2">
    <location>
        <begin position="255"/>
        <end position="275"/>
    </location>
</feature>
<keyword evidence="4" id="KW-1185">Reference proteome</keyword>